<evidence type="ECO:0000256" key="3">
    <source>
        <dbReference type="ARBA" id="ARBA00022676"/>
    </source>
</evidence>
<feature type="transmembrane region" description="Helical" evidence="8">
    <location>
        <begin position="119"/>
        <end position="139"/>
    </location>
</feature>
<dbReference type="Proteomes" id="UP001430149">
    <property type="component" value="Unassembled WGS sequence"/>
</dbReference>
<evidence type="ECO:0000313" key="10">
    <source>
        <dbReference type="Proteomes" id="UP001430149"/>
    </source>
</evidence>
<evidence type="ECO:0000256" key="4">
    <source>
        <dbReference type="ARBA" id="ARBA00022679"/>
    </source>
</evidence>
<keyword evidence="4" id="KW-0808">Transferase</keyword>
<keyword evidence="5 8" id="KW-0812">Transmembrane</keyword>
<keyword evidence="10" id="KW-1185">Reference proteome</keyword>
<dbReference type="PANTHER" id="PTHR33908">
    <property type="entry name" value="MANNOSYLTRANSFERASE YKCB-RELATED"/>
    <property type="match status" value="1"/>
</dbReference>
<sequence length="465" mass="51407">MRNLLPITADENKGLSDAALPPSPPKWHWWLFILALGTLAFGIRIYYVTHSVVFQPVYLANVHGDGAQYYHYAVNLLRHSVFSLDLPSNSEPKPDNFRDPGYPVLLAGLLLAFKSWGTWYAAVLIFQALLGAITVVLWMGVGREWMPTPYLVAAGLLMGVWPHSVTMSSYILSETLFGFLCAMSMLLFRIATNRNNTGSIAISGISFSLAALTNAVMLPFGICLAIYARMQRKMSTKTAGVFVAVALCTLAPWSIRNTMLPGGHLSSTSRARMNLVQGSWPEYHDAYMTWARSGDPKTSGVLTQINQEVDLINAHPAAGTLAILHRLAGDPWKYVHWYLTKPALMWGWSIRIGEGGIYVYGTRNSPYDTVPTWRAISAICYAINPLLLLLAAAGCILAMRSRAPLSMTATALMLLFVTLVYSILQAEPRYSIPYRGPEILLGMFSAYWLSGKVAYLRARSRRATA</sequence>
<protein>
    <submittedName>
        <fullName evidence="9">Glycosyltransferase family 39 protein</fullName>
    </submittedName>
</protein>
<keyword evidence="7 8" id="KW-0472">Membrane</keyword>
<evidence type="ECO:0000313" key="9">
    <source>
        <dbReference type="EMBL" id="MBM7126873.1"/>
    </source>
</evidence>
<evidence type="ECO:0000256" key="5">
    <source>
        <dbReference type="ARBA" id="ARBA00022692"/>
    </source>
</evidence>
<name>A0ABS2K6N5_9GAMM</name>
<gene>
    <name evidence="9" type="ORF">ISP19_15965</name>
</gene>
<keyword evidence="6 8" id="KW-1133">Transmembrane helix</keyword>
<dbReference type="InterPro" id="IPR050297">
    <property type="entry name" value="LipidA_mod_glycosyltrf_83"/>
</dbReference>
<dbReference type="EMBL" id="JADIKE010000038">
    <property type="protein sequence ID" value="MBM7126873.1"/>
    <property type="molecule type" value="Genomic_DNA"/>
</dbReference>
<feature type="transmembrane region" description="Helical" evidence="8">
    <location>
        <begin position="27"/>
        <end position="47"/>
    </location>
</feature>
<evidence type="ECO:0000256" key="8">
    <source>
        <dbReference type="SAM" id="Phobius"/>
    </source>
</evidence>
<dbReference type="PANTHER" id="PTHR33908:SF11">
    <property type="entry name" value="MEMBRANE PROTEIN"/>
    <property type="match status" value="1"/>
</dbReference>
<evidence type="ECO:0000256" key="7">
    <source>
        <dbReference type="ARBA" id="ARBA00023136"/>
    </source>
</evidence>
<comment type="caution">
    <text evidence="9">The sequence shown here is derived from an EMBL/GenBank/DDBJ whole genome shotgun (WGS) entry which is preliminary data.</text>
</comment>
<keyword evidence="2" id="KW-1003">Cell membrane</keyword>
<keyword evidence="3" id="KW-0328">Glycosyltransferase</keyword>
<dbReference type="RefSeq" id="WP_204683419.1">
    <property type="nucleotide sequence ID" value="NZ_BSNR01000007.1"/>
</dbReference>
<feature type="transmembrane region" description="Helical" evidence="8">
    <location>
        <begin position="145"/>
        <end position="163"/>
    </location>
</feature>
<organism evidence="9 10">
    <name type="scientific">Dyella flava</name>
    <dbReference type="NCBI Taxonomy" id="1920170"/>
    <lineage>
        <taxon>Bacteria</taxon>
        <taxon>Pseudomonadati</taxon>
        <taxon>Pseudomonadota</taxon>
        <taxon>Gammaproteobacteria</taxon>
        <taxon>Lysobacterales</taxon>
        <taxon>Rhodanobacteraceae</taxon>
        <taxon>Dyella</taxon>
    </lineage>
</organism>
<evidence type="ECO:0000256" key="2">
    <source>
        <dbReference type="ARBA" id="ARBA00022475"/>
    </source>
</evidence>
<evidence type="ECO:0000256" key="6">
    <source>
        <dbReference type="ARBA" id="ARBA00022989"/>
    </source>
</evidence>
<feature type="transmembrane region" description="Helical" evidence="8">
    <location>
        <begin position="239"/>
        <end position="255"/>
    </location>
</feature>
<reference evidence="9" key="1">
    <citation type="submission" date="2020-10" db="EMBL/GenBank/DDBJ databases">
        <title>Phylogeny of dyella-like bacteria.</title>
        <authorList>
            <person name="Fu J."/>
        </authorList>
    </citation>
    <scope>NUCLEOTIDE SEQUENCE</scope>
    <source>
        <strain evidence="9">DHOC52</strain>
    </source>
</reference>
<proteinExistence type="predicted"/>
<feature type="transmembrane region" description="Helical" evidence="8">
    <location>
        <begin position="405"/>
        <end position="424"/>
    </location>
</feature>
<feature type="transmembrane region" description="Helical" evidence="8">
    <location>
        <begin position="439"/>
        <end position="458"/>
    </location>
</feature>
<accession>A0ABS2K6N5</accession>
<feature type="transmembrane region" description="Helical" evidence="8">
    <location>
        <begin position="200"/>
        <end position="227"/>
    </location>
</feature>
<feature type="transmembrane region" description="Helical" evidence="8">
    <location>
        <begin position="170"/>
        <end position="188"/>
    </location>
</feature>
<comment type="subcellular location">
    <subcellularLocation>
        <location evidence="1">Cell membrane</location>
        <topology evidence="1">Multi-pass membrane protein</topology>
    </subcellularLocation>
</comment>
<feature type="transmembrane region" description="Helical" evidence="8">
    <location>
        <begin position="375"/>
        <end position="398"/>
    </location>
</feature>
<evidence type="ECO:0000256" key="1">
    <source>
        <dbReference type="ARBA" id="ARBA00004651"/>
    </source>
</evidence>